<keyword evidence="3" id="KW-1185">Reference proteome</keyword>
<accession>A0A8S4MPH9</accession>
<dbReference type="AlphaFoldDB" id="A0A8S4MPH9"/>
<protein>
    <submittedName>
        <fullName evidence="2">Hypp9734 protein</fullName>
    </submittedName>
</protein>
<evidence type="ECO:0000313" key="3">
    <source>
        <dbReference type="Proteomes" id="UP000838412"/>
    </source>
</evidence>
<sequence length="313" mass="34820">MIRLWLLADCNANLEAVLQAEEPTRPEPAQQDDQNDTEAYIDALETILTDLLDPHQPAADPTEWDPDGLLTILETTPQPQQPGSQLQQHHQQQPTPVTHYRRIAPKPTPAPPVPISHISPSPTFVPSLISPPATISPGLIPLLPNGPIFSPITNQGGVIMGPFGGIHAFHPYNLGINPTIPMASRPIGVACAPEDVNFFGGNFKDPRVRKSVRREWHFPDWELREPFDPREAMQEAKQRQIRFVDFQGRPWGDSNPQPPSVQDDDFPRPGPSRQDDFPRPAAGPSRQADMEDDVRRLTDVPRGPTELRTVVTL</sequence>
<evidence type="ECO:0000313" key="2">
    <source>
        <dbReference type="EMBL" id="CAH1277642.1"/>
    </source>
</evidence>
<feature type="region of interest" description="Disordered" evidence="1">
    <location>
        <begin position="73"/>
        <end position="118"/>
    </location>
</feature>
<dbReference type="Proteomes" id="UP000838412">
    <property type="component" value="Unassembled WGS sequence"/>
</dbReference>
<dbReference type="EMBL" id="CAKMNS010000434">
    <property type="protein sequence ID" value="CAH1277642.1"/>
    <property type="molecule type" value="Genomic_DNA"/>
</dbReference>
<proteinExistence type="predicted"/>
<gene>
    <name evidence="2" type="primary">Hypp9734</name>
    <name evidence="2" type="ORF">BLAG_LOCUS26376</name>
</gene>
<evidence type="ECO:0000256" key="1">
    <source>
        <dbReference type="SAM" id="MobiDB-lite"/>
    </source>
</evidence>
<feature type="region of interest" description="Disordered" evidence="1">
    <location>
        <begin position="247"/>
        <end position="313"/>
    </location>
</feature>
<reference evidence="2" key="1">
    <citation type="submission" date="2022-01" db="EMBL/GenBank/DDBJ databases">
        <authorList>
            <person name="Braso-Vives M."/>
        </authorList>
    </citation>
    <scope>NUCLEOTIDE SEQUENCE</scope>
</reference>
<name>A0A8S4MPH9_BRALA</name>
<organism evidence="2 3">
    <name type="scientific">Branchiostoma lanceolatum</name>
    <name type="common">Common lancelet</name>
    <name type="synonym">Amphioxus lanceolatum</name>
    <dbReference type="NCBI Taxonomy" id="7740"/>
    <lineage>
        <taxon>Eukaryota</taxon>
        <taxon>Metazoa</taxon>
        <taxon>Chordata</taxon>
        <taxon>Cephalochordata</taxon>
        <taxon>Leptocardii</taxon>
        <taxon>Amphioxiformes</taxon>
        <taxon>Branchiostomatidae</taxon>
        <taxon>Branchiostoma</taxon>
    </lineage>
</organism>
<feature type="compositionally biased region" description="Low complexity" evidence="1">
    <location>
        <begin position="75"/>
        <end position="98"/>
    </location>
</feature>
<comment type="caution">
    <text evidence="2">The sequence shown here is derived from an EMBL/GenBank/DDBJ whole genome shotgun (WGS) entry which is preliminary data.</text>
</comment>